<protein>
    <submittedName>
        <fullName evidence="6">Patatin-like phospholipase family protein</fullName>
    </submittedName>
</protein>
<evidence type="ECO:0000313" key="6">
    <source>
        <dbReference type="EMBL" id="QUI23614.1"/>
    </source>
</evidence>
<organism evidence="6 7">
    <name type="scientific">Vallitalea pronyensis</name>
    <dbReference type="NCBI Taxonomy" id="1348613"/>
    <lineage>
        <taxon>Bacteria</taxon>
        <taxon>Bacillati</taxon>
        <taxon>Bacillota</taxon>
        <taxon>Clostridia</taxon>
        <taxon>Lachnospirales</taxon>
        <taxon>Vallitaleaceae</taxon>
        <taxon>Vallitalea</taxon>
    </lineage>
</organism>
<dbReference type="RefSeq" id="WP_212694299.1">
    <property type="nucleotide sequence ID" value="NZ_CP058649.1"/>
</dbReference>
<dbReference type="KEGG" id="vpy:HZI73_15535"/>
<evidence type="ECO:0000256" key="1">
    <source>
        <dbReference type="ARBA" id="ARBA00022801"/>
    </source>
</evidence>
<dbReference type="Gene3D" id="3.40.1090.10">
    <property type="entry name" value="Cytosolic phospholipase A2 catalytic domain"/>
    <property type="match status" value="2"/>
</dbReference>
<dbReference type="PROSITE" id="PS51635">
    <property type="entry name" value="PNPLA"/>
    <property type="match status" value="1"/>
</dbReference>
<proteinExistence type="predicted"/>
<dbReference type="InterPro" id="IPR002641">
    <property type="entry name" value="PNPLA_dom"/>
</dbReference>
<dbReference type="InterPro" id="IPR050301">
    <property type="entry name" value="NTE"/>
</dbReference>
<dbReference type="CDD" id="cd07209">
    <property type="entry name" value="Pat_hypo_Ecoli_Z1214_like"/>
    <property type="match status" value="1"/>
</dbReference>
<keyword evidence="1 4" id="KW-0378">Hydrolase</keyword>
<feature type="short sequence motif" description="DGA/G" evidence="4">
    <location>
        <begin position="179"/>
        <end position="181"/>
    </location>
</feature>
<dbReference type="AlphaFoldDB" id="A0A8J8MLD4"/>
<dbReference type="Pfam" id="PF01734">
    <property type="entry name" value="Patatin"/>
    <property type="match status" value="1"/>
</dbReference>
<keyword evidence="3 4" id="KW-0443">Lipid metabolism</keyword>
<gene>
    <name evidence="6" type="ORF">HZI73_15535</name>
</gene>
<dbReference type="GO" id="GO:0016042">
    <property type="term" value="P:lipid catabolic process"/>
    <property type="evidence" value="ECO:0007669"/>
    <property type="project" value="UniProtKB-UniRule"/>
</dbReference>
<name>A0A8J8MLD4_9FIRM</name>
<feature type="active site" description="Nucleophile" evidence="4">
    <location>
        <position position="38"/>
    </location>
</feature>
<accession>A0A8J8MLD4</accession>
<evidence type="ECO:0000313" key="7">
    <source>
        <dbReference type="Proteomes" id="UP000683246"/>
    </source>
</evidence>
<dbReference type="Proteomes" id="UP000683246">
    <property type="component" value="Chromosome"/>
</dbReference>
<feature type="active site" description="Proton acceptor" evidence="4">
    <location>
        <position position="179"/>
    </location>
</feature>
<dbReference type="PANTHER" id="PTHR14226:SF57">
    <property type="entry name" value="BLR7027 PROTEIN"/>
    <property type="match status" value="1"/>
</dbReference>
<keyword evidence="2 4" id="KW-0442">Lipid degradation</keyword>
<feature type="short sequence motif" description="GXSXG" evidence="4">
    <location>
        <begin position="36"/>
        <end position="40"/>
    </location>
</feature>
<dbReference type="InterPro" id="IPR016035">
    <property type="entry name" value="Acyl_Trfase/lysoPLipase"/>
</dbReference>
<reference evidence="6" key="1">
    <citation type="submission" date="2020-07" db="EMBL/GenBank/DDBJ databases">
        <title>Vallitalea pronyensis genome.</title>
        <authorList>
            <person name="Postec A."/>
        </authorList>
    </citation>
    <scope>NUCLEOTIDE SEQUENCE</scope>
    <source>
        <strain evidence="6">FatNI3</strain>
    </source>
</reference>
<sequence>MRIGLVLSGGGGKGAYQIGAWKAFEEFNLKFDVVAGTSIGAINTLLMASVDVNKAADIWLNMEQKIGIQSSELMSKLTLQDYNSVYTAFMDPSYCEQLVSSASKFDETCIQDGIYKLLNTANKYENFYVCSTQVSKTPTAEFFNIMKMDKEKAKNAILSSTSIPGIFSAVYIGNHYYVDGGVTNNVPLEPVIQSDCDLIIAIVLDLKDMNLLKINSAVPIVPIIPSQSLGDFKTGVLNLKKADVEMKMSLGYTDTTKLLSSLKTFI</sequence>
<keyword evidence="7" id="KW-1185">Reference proteome</keyword>
<evidence type="ECO:0000256" key="4">
    <source>
        <dbReference type="PROSITE-ProRule" id="PRU01161"/>
    </source>
</evidence>
<feature type="short sequence motif" description="GXGXXG" evidence="4">
    <location>
        <begin position="9"/>
        <end position="14"/>
    </location>
</feature>
<evidence type="ECO:0000259" key="5">
    <source>
        <dbReference type="PROSITE" id="PS51635"/>
    </source>
</evidence>
<dbReference type="EMBL" id="CP058649">
    <property type="protein sequence ID" value="QUI23614.1"/>
    <property type="molecule type" value="Genomic_DNA"/>
</dbReference>
<dbReference type="SUPFAM" id="SSF52151">
    <property type="entry name" value="FabD/lysophospholipase-like"/>
    <property type="match status" value="1"/>
</dbReference>
<feature type="domain" description="PNPLA" evidence="5">
    <location>
        <begin position="5"/>
        <end position="192"/>
    </location>
</feature>
<dbReference type="PANTHER" id="PTHR14226">
    <property type="entry name" value="NEUROPATHY TARGET ESTERASE/SWISS CHEESE D.MELANOGASTER"/>
    <property type="match status" value="1"/>
</dbReference>
<dbReference type="GO" id="GO:0016787">
    <property type="term" value="F:hydrolase activity"/>
    <property type="evidence" value="ECO:0007669"/>
    <property type="project" value="UniProtKB-UniRule"/>
</dbReference>
<evidence type="ECO:0000256" key="3">
    <source>
        <dbReference type="ARBA" id="ARBA00023098"/>
    </source>
</evidence>
<evidence type="ECO:0000256" key="2">
    <source>
        <dbReference type="ARBA" id="ARBA00022963"/>
    </source>
</evidence>